<keyword evidence="5" id="KW-0540">Nuclease</keyword>
<evidence type="ECO:0000313" key="13">
    <source>
        <dbReference type="EMBL" id="KAI2647501.1"/>
    </source>
</evidence>
<dbReference type="SUPFAM" id="SSF56349">
    <property type="entry name" value="DNA breaking-rejoining enzymes"/>
    <property type="match status" value="1"/>
</dbReference>
<dbReference type="Pfam" id="PF00078">
    <property type="entry name" value="RVT_1"/>
    <property type="match status" value="1"/>
</dbReference>
<dbReference type="Gene3D" id="1.10.443.10">
    <property type="entry name" value="Intergrase catalytic core"/>
    <property type="match status" value="1"/>
</dbReference>
<protein>
    <recommendedName>
        <fullName evidence="2">ribonuclease H</fullName>
        <ecNumber evidence="2">3.1.26.4</ecNumber>
    </recommendedName>
</protein>
<evidence type="ECO:0000256" key="10">
    <source>
        <dbReference type="ARBA" id="ARBA00023172"/>
    </source>
</evidence>
<dbReference type="SUPFAM" id="SSF56672">
    <property type="entry name" value="DNA/RNA polymerases"/>
    <property type="match status" value="1"/>
</dbReference>
<keyword evidence="10" id="KW-0233">DNA recombination</keyword>
<keyword evidence="4" id="KW-0548">Nucleotidyltransferase</keyword>
<evidence type="ECO:0000256" key="4">
    <source>
        <dbReference type="ARBA" id="ARBA00022695"/>
    </source>
</evidence>
<comment type="similarity">
    <text evidence="1">Belongs to the beta type-B retroviral polymerase family. HERV class-II K(HML-2) pol subfamily.</text>
</comment>
<dbReference type="SUPFAM" id="SSF47823">
    <property type="entry name" value="lambda integrase-like, N-terminal domain"/>
    <property type="match status" value="1"/>
</dbReference>
<keyword evidence="8" id="KW-0695">RNA-directed DNA polymerase</keyword>
<evidence type="ECO:0000256" key="2">
    <source>
        <dbReference type="ARBA" id="ARBA00012180"/>
    </source>
</evidence>
<dbReference type="Gene3D" id="3.10.10.10">
    <property type="entry name" value="HIV Type 1 Reverse Transcriptase, subunit A, domain 1"/>
    <property type="match status" value="1"/>
</dbReference>
<sequence>MTTPTSPIPLNFLPSGASAPSSLFEQRLASSDPDSEVDIASAGTREDGKRCPVQSDFSPGRSSFWDQSPSLPPPGCPTTVTSVNAPLIPLATRLGAWLQLPSPSQWLIRTVRLGYAIQFTRCPPRYRGVLFTSVHSDTHAAVLRAEVAVLLAKDAIEPVPPAEMKSGFYSPYFIVPKKSGGLRPILDLRALNRHRPEGRVLSRLDSTSTQTLPTVCFRGSSVSVQSASIWPVPLSPCLYESHGSCLIPLWRMGIRILNYLDDWLLIAHSRDVLCEHRDLVLRHLSHLGLQVNREKSKLSPVQRISFLGVELDSVNMTARLTNERAQSVLNCLNSFRHKTAVPLKTFQRLLGHMAAAAAVTPLGLLHMRLLQHWLHDRVPRWAWHRGTLRIGVSLQCCRLFSPWSDPAFLQAGVPLGQVSRHLVVYTDASSTGWGAVCNGQAASDSWTGPQLQWHINCLELLAVLLVLRHFRPMLRHKHVLVRTDSTATVAYINHQGGLRSRRMSQLARHLLLWSQTWLKSLRTVHIPGELNRAADQLSRQSTHPGEWRLHPQRGSPRQGCAGTQLASGAQVRLSPSEPPCTDTVQDQGGRGTGSAGCAILAHPNLVSRPHFPCGSPSLEDPLEERRSFSGDGHNLALASRPMEPARLAPGRDASDLSGLSQAVIDTITQSRAPSTRQAYALRWGLLIDWCSSHGEDPQRCPIAVVLSFLQEKLKRRLSPSTLKVYVADIVAYHDAVDGASLGSTGSPQAFSVDEACLEFGPGYVPKVPTTPFRDQVVNLQALPLEEADPASALLCPVRALRIYVDRTRHFRRTEQLFVCFGGQQKGNAVSKQRLAHWVVDAISLSYQNQGEACPLGVRAHSTRSVASSYALAHGASLADICRAAGWATPNTFARFYNLRVEAVSSRVLT</sequence>
<dbReference type="Gene3D" id="3.30.70.270">
    <property type="match status" value="1"/>
</dbReference>
<evidence type="ECO:0000256" key="8">
    <source>
        <dbReference type="ARBA" id="ARBA00022918"/>
    </source>
</evidence>
<dbReference type="PANTHER" id="PTHR33066">
    <property type="entry name" value="INTEGRASE_SAM-LIKE_N DOMAIN-CONTAINING PROTEIN"/>
    <property type="match status" value="1"/>
</dbReference>
<evidence type="ECO:0000256" key="11">
    <source>
        <dbReference type="SAM" id="MobiDB-lite"/>
    </source>
</evidence>
<keyword evidence="7" id="KW-0378">Hydrolase</keyword>
<dbReference type="Gene3D" id="1.10.150.130">
    <property type="match status" value="1"/>
</dbReference>
<evidence type="ECO:0000256" key="7">
    <source>
        <dbReference type="ARBA" id="ARBA00022801"/>
    </source>
</evidence>
<keyword evidence="14" id="KW-1185">Reference proteome</keyword>
<dbReference type="InterPro" id="IPR036397">
    <property type="entry name" value="RNaseH_sf"/>
</dbReference>
<proteinExistence type="inferred from homology"/>
<feature type="domain" description="Core-binding (CB)" evidence="12">
    <location>
        <begin position="654"/>
        <end position="737"/>
    </location>
</feature>
<feature type="region of interest" description="Disordered" evidence="11">
    <location>
        <begin position="610"/>
        <end position="636"/>
    </location>
</feature>
<keyword evidence="9" id="KW-0238">DNA-binding</keyword>
<evidence type="ECO:0000256" key="9">
    <source>
        <dbReference type="ARBA" id="ARBA00023125"/>
    </source>
</evidence>
<dbReference type="EMBL" id="JACTAM010000301">
    <property type="protein sequence ID" value="KAI2647501.1"/>
    <property type="molecule type" value="Genomic_DNA"/>
</dbReference>
<dbReference type="PANTHER" id="PTHR33066:SF2">
    <property type="entry name" value="FILAGGRIN-2-LIKE"/>
    <property type="match status" value="1"/>
</dbReference>
<dbReference type="Gene3D" id="3.30.420.10">
    <property type="entry name" value="Ribonuclease H-like superfamily/Ribonuclease H"/>
    <property type="match status" value="1"/>
</dbReference>
<feature type="compositionally biased region" description="Polar residues" evidence="11">
    <location>
        <begin position="55"/>
        <end position="69"/>
    </location>
</feature>
<dbReference type="InterPro" id="IPR043128">
    <property type="entry name" value="Rev_trsase/Diguanyl_cyclase"/>
</dbReference>
<evidence type="ECO:0000256" key="3">
    <source>
        <dbReference type="ARBA" id="ARBA00022679"/>
    </source>
</evidence>
<accession>A0ABQ8LCV1</accession>
<dbReference type="InterPro" id="IPR044068">
    <property type="entry name" value="CB"/>
</dbReference>
<evidence type="ECO:0000259" key="12">
    <source>
        <dbReference type="PROSITE" id="PS51900"/>
    </source>
</evidence>
<evidence type="ECO:0000256" key="5">
    <source>
        <dbReference type="ARBA" id="ARBA00022722"/>
    </source>
</evidence>
<feature type="region of interest" description="Disordered" evidence="11">
    <location>
        <begin position="538"/>
        <end position="592"/>
    </location>
</feature>
<feature type="region of interest" description="Disordered" evidence="11">
    <location>
        <begin position="27"/>
        <end position="71"/>
    </location>
</feature>
<dbReference type="PROSITE" id="PS51900">
    <property type="entry name" value="CB"/>
    <property type="match status" value="1"/>
</dbReference>
<dbReference type="Pfam" id="PF17917">
    <property type="entry name" value="RT_RNaseH"/>
    <property type="match status" value="1"/>
</dbReference>
<dbReference type="Proteomes" id="UP000830375">
    <property type="component" value="Unassembled WGS sequence"/>
</dbReference>
<dbReference type="InterPro" id="IPR013762">
    <property type="entry name" value="Integrase-like_cat_sf"/>
</dbReference>
<keyword evidence="6" id="KW-0255">Endonuclease</keyword>
<reference evidence="13 14" key="1">
    <citation type="submission" date="2022-01" db="EMBL/GenBank/DDBJ databases">
        <title>A high-quality chromosome-level genome assembly of rohu carp, Labeo rohita.</title>
        <authorList>
            <person name="Arick M.A. II"/>
            <person name="Hsu C.-Y."/>
            <person name="Magbanua Z."/>
            <person name="Pechanova O."/>
            <person name="Grover C."/>
            <person name="Miller E."/>
            <person name="Thrash A."/>
            <person name="Ezzel L."/>
            <person name="Alam S."/>
            <person name="Benzie J."/>
            <person name="Hamilton M."/>
            <person name="Karsi A."/>
            <person name="Lawrence M.L."/>
            <person name="Peterson D.G."/>
        </authorList>
    </citation>
    <scope>NUCLEOTIDE SEQUENCE [LARGE SCALE GENOMIC DNA]</scope>
    <source>
        <strain evidence="14">BAU-BD-2019</strain>
        <tissue evidence="13">Blood</tissue>
    </source>
</reference>
<dbReference type="CDD" id="cd09275">
    <property type="entry name" value="RNase_HI_RT_DIRS1"/>
    <property type="match status" value="1"/>
</dbReference>
<gene>
    <name evidence="13" type="ORF">H4Q32_024532</name>
</gene>
<dbReference type="InterPro" id="IPR011010">
    <property type="entry name" value="DNA_brk_join_enz"/>
</dbReference>
<keyword evidence="3" id="KW-0808">Transferase</keyword>
<evidence type="ECO:0000256" key="1">
    <source>
        <dbReference type="ARBA" id="ARBA00010879"/>
    </source>
</evidence>
<dbReference type="InterPro" id="IPR043502">
    <property type="entry name" value="DNA/RNA_pol_sf"/>
</dbReference>
<name>A0ABQ8LCV1_LABRO</name>
<comment type="caution">
    <text evidence="13">The sequence shown here is derived from an EMBL/GenBank/DDBJ whole genome shotgun (WGS) entry which is preliminary data.</text>
</comment>
<dbReference type="InterPro" id="IPR010998">
    <property type="entry name" value="Integrase_recombinase_N"/>
</dbReference>
<evidence type="ECO:0000256" key="6">
    <source>
        <dbReference type="ARBA" id="ARBA00022759"/>
    </source>
</evidence>
<dbReference type="InterPro" id="IPR000477">
    <property type="entry name" value="RT_dom"/>
</dbReference>
<dbReference type="InterPro" id="IPR041373">
    <property type="entry name" value="RT_RNaseH"/>
</dbReference>
<dbReference type="EC" id="3.1.26.4" evidence="2"/>
<organism evidence="13 14">
    <name type="scientific">Labeo rohita</name>
    <name type="common">Indian major carp</name>
    <name type="synonym">Cyprinus rohita</name>
    <dbReference type="NCBI Taxonomy" id="84645"/>
    <lineage>
        <taxon>Eukaryota</taxon>
        <taxon>Metazoa</taxon>
        <taxon>Chordata</taxon>
        <taxon>Craniata</taxon>
        <taxon>Vertebrata</taxon>
        <taxon>Euteleostomi</taxon>
        <taxon>Actinopterygii</taxon>
        <taxon>Neopterygii</taxon>
        <taxon>Teleostei</taxon>
        <taxon>Ostariophysi</taxon>
        <taxon>Cypriniformes</taxon>
        <taxon>Cyprinidae</taxon>
        <taxon>Labeoninae</taxon>
        <taxon>Labeonini</taxon>
        <taxon>Labeo</taxon>
    </lineage>
</organism>
<evidence type="ECO:0000313" key="14">
    <source>
        <dbReference type="Proteomes" id="UP000830375"/>
    </source>
</evidence>